<proteinExistence type="predicted"/>
<protein>
    <submittedName>
        <fullName evidence="2">Uncharacterized protein</fullName>
    </submittedName>
</protein>
<keyword evidence="1" id="KW-0732">Signal</keyword>
<feature type="signal peptide" evidence="1">
    <location>
        <begin position="1"/>
        <end position="17"/>
    </location>
</feature>
<dbReference type="Pfam" id="PF15868">
    <property type="entry name" value="MBF2"/>
    <property type="match status" value="1"/>
</dbReference>
<comment type="caution">
    <text evidence="2">The sequence shown here is derived from an EMBL/GenBank/DDBJ whole genome shotgun (WGS) entry which is preliminary data.</text>
</comment>
<organism evidence="2 3">
    <name type="scientific">Loxostege sticticalis</name>
    <name type="common">Beet webworm moth</name>
    <dbReference type="NCBI Taxonomy" id="481309"/>
    <lineage>
        <taxon>Eukaryota</taxon>
        <taxon>Metazoa</taxon>
        <taxon>Ecdysozoa</taxon>
        <taxon>Arthropoda</taxon>
        <taxon>Hexapoda</taxon>
        <taxon>Insecta</taxon>
        <taxon>Pterygota</taxon>
        <taxon>Neoptera</taxon>
        <taxon>Endopterygota</taxon>
        <taxon>Lepidoptera</taxon>
        <taxon>Glossata</taxon>
        <taxon>Ditrysia</taxon>
        <taxon>Pyraloidea</taxon>
        <taxon>Crambidae</taxon>
        <taxon>Pyraustinae</taxon>
        <taxon>Loxostege</taxon>
    </lineage>
</organism>
<reference evidence="2 3" key="1">
    <citation type="submission" date="2024-06" db="EMBL/GenBank/DDBJ databases">
        <title>A chromosome-level genome assembly of beet webworm, Loxostege sticticalis.</title>
        <authorList>
            <person name="Zhang Y."/>
        </authorList>
    </citation>
    <scope>NUCLEOTIDE SEQUENCE [LARGE SCALE GENOMIC DNA]</scope>
    <source>
        <strain evidence="2">AQ028</strain>
        <tissue evidence="2">Male pupae</tissue>
    </source>
</reference>
<feature type="chain" id="PRO_5044812891" evidence="1">
    <location>
        <begin position="18"/>
        <end position="121"/>
    </location>
</feature>
<evidence type="ECO:0000256" key="1">
    <source>
        <dbReference type="SAM" id="SignalP"/>
    </source>
</evidence>
<evidence type="ECO:0000313" key="3">
    <source>
        <dbReference type="Proteomes" id="UP001549921"/>
    </source>
</evidence>
<dbReference type="Proteomes" id="UP001549921">
    <property type="component" value="Unassembled WGS sequence"/>
</dbReference>
<dbReference type="AlphaFoldDB" id="A0ABD0SB21"/>
<sequence length="121" mass="13627">MILSILIVSLLLVSTYSHDLYLGYPDGSSKLIYNKVHQENPAIWVRSETFTVNCSSNEVINAISIMDLRQDKWGEAYVKAGGIGSKSVTIELDSPSVFRGYNFWVQVYAIQANYYLTNHGK</sequence>
<name>A0ABD0SB21_LOXSC</name>
<dbReference type="InterPro" id="IPR031734">
    <property type="entry name" value="MBF2"/>
</dbReference>
<accession>A0ABD0SB21</accession>
<gene>
    <name evidence="2" type="ORF">ABMA28_010301</name>
</gene>
<dbReference type="EMBL" id="JBEDNZ010000025">
    <property type="protein sequence ID" value="KAL0811017.1"/>
    <property type="molecule type" value="Genomic_DNA"/>
</dbReference>
<evidence type="ECO:0000313" key="2">
    <source>
        <dbReference type="EMBL" id="KAL0811017.1"/>
    </source>
</evidence>